<feature type="chain" id="PRO_5001568477" description="non-specific serine/threonine protein kinase" evidence="22">
    <location>
        <begin position="32"/>
        <end position="880"/>
    </location>
</feature>
<keyword evidence="16" id="KW-0675">Receptor</keyword>
<keyword evidence="15 21" id="KW-0472">Membrane</keyword>
<dbReference type="Gene3D" id="1.10.510.10">
    <property type="entry name" value="Transferase(Phosphotransferase) domain 1"/>
    <property type="match status" value="1"/>
</dbReference>
<evidence type="ECO:0000256" key="18">
    <source>
        <dbReference type="ARBA" id="ARBA00047899"/>
    </source>
</evidence>
<evidence type="ECO:0000256" key="14">
    <source>
        <dbReference type="ARBA" id="ARBA00022989"/>
    </source>
</evidence>
<feature type="signal peptide" evidence="22">
    <location>
        <begin position="1"/>
        <end position="31"/>
    </location>
</feature>
<feature type="transmembrane region" description="Helical" evidence="21">
    <location>
        <begin position="493"/>
        <end position="518"/>
    </location>
</feature>
<protein>
    <recommendedName>
        <fullName evidence="2">non-specific serine/threonine protein kinase</fullName>
        <ecNumber evidence="2">2.7.11.1</ecNumber>
    </recommendedName>
</protein>
<dbReference type="InParanoid" id="A0A059BQ25"/>
<evidence type="ECO:0000256" key="11">
    <source>
        <dbReference type="ARBA" id="ARBA00022741"/>
    </source>
</evidence>
<evidence type="ECO:0000313" key="24">
    <source>
        <dbReference type="EMBL" id="KCW68129.1"/>
    </source>
</evidence>
<dbReference type="Pfam" id="PF00560">
    <property type="entry name" value="LRR_1"/>
    <property type="match status" value="7"/>
</dbReference>
<evidence type="ECO:0000256" key="8">
    <source>
        <dbReference type="ARBA" id="ARBA00022692"/>
    </source>
</evidence>
<evidence type="ECO:0000256" key="19">
    <source>
        <dbReference type="ARBA" id="ARBA00048679"/>
    </source>
</evidence>
<dbReference type="GO" id="GO:0004674">
    <property type="term" value="F:protein serine/threonine kinase activity"/>
    <property type="evidence" value="ECO:0007669"/>
    <property type="project" value="UniProtKB-KW"/>
</dbReference>
<dbReference type="FunFam" id="3.80.10.10:FF:000095">
    <property type="entry name" value="LRR receptor-like serine/threonine-protein kinase GSO1"/>
    <property type="match status" value="2"/>
</dbReference>
<gene>
    <name evidence="24" type="ORF">EUGRSUZ_F01801</name>
</gene>
<dbReference type="SMART" id="SM00220">
    <property type="entry name" value="S_TKc"/>
    <property type="match status" value="1"/>
</dbReference>
<evidence type="ECO:0000256" key="2">
    <source>
        <dbReference type="ARBA" id="ARBA00012513"/>
    </source>
</evidence>
<evidence type="ECO:0000256" key="16">
    <source>
        <dbReference type="ARBA" id="ARBA00023170"/>
    </source>
</evidence>
<keyword evidence="11 20" id="KW-0547">Nucleotide-binding</keyword>
<dbReference type="InterPro" id="IPR008271">
    <property type="entry name" value="Ser/Thr_kinase_AS"/>
</dbReference>
<evidence type="ECO:0000256" key="9">
    <source>
        <dbReference type="ARBA" id="ARBA00022729"/>
    </source>
</evidence>
<dbReference type="SUPFAM" id="SSF56112">
    <property type="entry name" value="Protein kinase-like (PK-like)"/>
    <property type="match status" value="1"/>
</dbReference>
<dbReference type="InterPro" id="IPR001611">
    <property type="entry name" value="Leu-rich_rpt"/>
</dbReference>
<evidence type="ECO:0000256" key="7">
    <source>
        <dbReference type="ARBA" id="ARBA00022679"/>
    </source>
</evidence>
<keyword evidence="9 22" id="KW-0732">Signal</keyword>
<comment type="catalytic activity">
    <reaction evidence="18">
        <text>L-threonyl-[protein] + ATP = O-phospho-L-threonyl-[protein] + ADP + H(+)</text>
        <dbReference type="Rhea" id="RHEA:46608"/>
        <dbReference type="Rhea" id="RHEA-COMP:11060"/>
        <dbReference type="Rhea" id="RHEA-COMP:11605"/>
        <dbReference type="ChEBI" id="CHEBI:15378"/>
        <dbReference type="ChEBI" id="CHEBI:30013"/>
        <dbReference type="ChEBI" id="CHEBI:30616"/>
        <dbReference type="ChEBI" id="CHEBI:61977"/>
        <dbReference type="ChEBI" id="CHEBI:456216"/>
        <dbReference type="EC" id="2.7.11.1"/>
    </reaction>
</comment>
<dbReference type="InterPro" id="IPR051809">
    <property type="entry name" value="Plant_receptor-like_S/T_kinase"/>
</dbReference>
<dbReference type="Gramene" id="KCW68129">
    <property type="protein sequence ID" value="KCW68129"/>
    <property type="gene ID" value="EUGRSUZ_F01801"/>
</dbReference>
<evidence type="ECO:0000256" key="6">
    <source>
        <dbReference type="ARBA" id="ARBA00022614"/>
    </source>
</evidence>
<evidence type="ECO:0000256" key="5">
    <source>
        <dbReference type="ARBA" id="ARBA00022553"/>
    </source>
</evidence>
<keyword evidence="13 20" id="KW-0067">ATP-binding</keyword>
<dbReference type="InterPro" id="IPR000719">
    <property type="entry name" value="Prot_kinase_dom"/>
</dbReference>
<accession>A0A059BQ25</accession>
<evidence type="ECO:0000256" key="22">
    <source>
        <dbReference type="SAM" id="SignalP"/>
    </source>
</evidence>
<sequence length="880" mass="95761">MKPVSLSFAEFRSCHLLLGIALALCFNRVSCTTNETDRLALLAFKAGISEDPFGWYGIICGRRHRRVTVLDLRSQGLFGSISPHVGNLSFLGEMWLQNNSFNQEIPPQLGQLRRLRILKFTSNSLIGEIPRNISGCSDLVLLWLGKNKLTGEIPRELGSLLKLREFALHKNNLTGSMPSSIGNLSSLEILVLRENNLSGSIPQVLGHLKNLQFISLAINAVSGTIPSSLLNLSSLIAFDAGNNQIHGTLPASIGDIPSNLGNLQNLSYLELSDNNLGGTIPSSLGNLSKLISLFLDGNNFHGPIPPPLSNCLSLNLLDLSDNNLSGAIPPQLMGLPSLAIILNLSHNHLTGFLPPKIGNLRTLTMLDISNNLLVGEIPSGLGECTSLTSLWMGGNFFHGSIPQSMRSLGGIDELDLSCNNLSGQIPEFLIVFRSLKLLNLSYNNFEGVLPCEGVFRNATGTSIIGNNKLCGGLPEFHLPNCISKSFKSRKINLVILSTSVILGVLGIALILASIYLCWLKKIVMEPVSSSRDDSCPNVSYGTLLKATDGFSSTNLIGAGSFGSVYRGVLEVSGTTVAVKVLHLVCHGALKSFNVECEALKNIRHRNLLKILTVCSDSDYQGNDFKALVYEFMDNGSLERWLHPSATSSHHNGVPRKLNFIQRINIAIGVASAVDYLHHQCHIPIIHCDLKPSNILLDSEMVAHVGDFGLAKFLIGSSFGTAANQMSSVGFRGTIGYAPPEYAMGCEVSREGDVYSYGILLLEMFTGLSPTDDTFRDNLTLHGFVAKALPDQVLEITDSPLLQERESHLSRYNPQHDIFQERLAMIYNIGVACSNEVPGRRISISGVINQLHRIREKLFALGLHGPVNSITEERINHPFLL</sequence>
<evidence type="ECO:0000256" key="3">
    <source>
        <dbReference type="ARBA" id="ARBA00022475"/>
    </source>
</evidence>
<keyword evidence="8 21" id="KW-0812">Transmembrane</keyword>
<dbReference type="PROSITE" id="PS50011">
    <property type="entry name" value="PROTEIN_KINASE_DOM"/>
    <property type="match status" value="1"/>
</dbReference>
<evidence type="ECO:0000256" key="15">
    <source>
        <dbReference type="ARBA" id="ARBA00023136"/>
    </source>
</evidence>
<evidence type="ECO:0000259" key="23">
    <source>
        <dbReference type="PROSITE" id="PS50011"/>
    </source>
</evidence>
<evidence type="ECO:0000256" key="12">
    <source>
        <dbReference type="ARBA" id="ARBA00022777"/>
    </source>
</evidence>
<evidence type="ECO:0000256" key="1">
    <source>
        <dbReference type="ARBA" id="ARBA00004162"/>
    </source>
</evidence>
<dbReference type="FunFam" id="1.10.510.10:FF:000358">
    <property type="entry name" value="Putative leucine-rich repeat receptor-like serine/threonine-protein kinase"/>
    <property type="match status" value="1"/>
</dbReference>
<keyword evidence="14 21" id="KW-1133">Transmembrane helix</keyword>
<dbReference type="InterPro" id="IPR017441">
    <property type="entry name" value="Protein_kinase_ATP_BS"/>
</dbReference>
<dbReference type="AlphaFoldDB" id="A0A059BQ25"/>
<dbReference type="Gene3D" id="3.80.10.10">
    <property type="entry name" value="Ribonuclease Inhibitor"/>
    <property type="match status" value="3"/>
</dbReference>
<dbReference type="PROSITE" id="PS00107">
    <property type="entry name" value="PROTEIN_KINASE_ATP"/>
    <property type="match status" value="1"/>
</dbReference>
<keyword evidence="3" id="KW-1003">Cell membrane</keyword>
<dbReference type="Pfam" id="PF13855">
    <property type="entry name" value="LRR_8"/>
    <property type="match status" value="1"/>
</dbReference>
<keyword evidence="12" id="KW-0418">Kinase</keyword>
<evidence type="ECO:0000256" key="10">
    <source>
        <dbReference type="ARBA" id="ARBA00022737"/>
    </source>
</evidence>
<proteinExistence type="predicted"/>
<name>A0A059BQ25_EUCGR</name>
<keyword evidence="5" id="KW-0597">Phosphoprotein</keyword>
<dbReference type="EC" id="2.7.11.1" evidence="2"/>
<keyword evidence="10" id="KW-0677">Repeat</keyword>
<dbReference type="SMART" id="SM00369">
    <property type="entry name" value="LRR_TYP"/>
    <property type="match status" value="7"/>
</dbReference>
<dbReference type="GO" id="GO:0005524">
    <property type="term" value="F:ATP binding"/>
    <property type="evidence" value="ECO:0007669"/>
    <property type="project" value="UniProtKB-UniRule"/>
</dbReference>
<dbReference type="EMBL" id="KK198758">
    <property type="protein sequence ID" value="KCW68129.1"/>
    <property type="molecule type" value="Genomic_DNA"/>
</dbReference>
<keyword evidence="6" id="KW-0433">Leucine-rich repeat</keyword>
<feature type="binding site" evidence="20">
    <location>
        <position position="579"/>
    </location>
    <ligand>
        <name>ATP</name>
        <dbReference type="ChEBI" id="CHEBI:30616"/>
    </ligand>
</feature>
<dbReference type="InterPro" id="IPR032675">
    <property type="entry name" value="LRR_dom_sf"/>
</dbReference>
<comment type="catalytic activity">
    <reaction evidence="19">
        <text>L-seryl-[protein] + ATP = O-phospho-L-seryl-[protein] + ADP + H(+)</text>
        <dbReference type="Rhea" id="RHEA:17989"/>
        <dbReference type="Rhea" id="RHEA-COMP:9863"/>
        <dbReference type="Rhea" id="RHEA-COMP:11604"/>
        <dbReference type="ChEBI" id="CHEBI:15378"/>
        <dbReference type="ChEBI" id="CHEBI:29999"/>
        <dbReference type="ChEBI" id="CHEBI:30616"/>
        <dbReference type="ChEBI" id="CHEBI:83421"/>
        <dbReference type="ChEBI" id="CHEBI:456216"/>
        <dbReference type="EC" id="2.7.11.1"/>
    </reaction>
</comment>
<dbReference type="Gene3D" id="3.30.200.20">
    <property type="entry name" value="Phosphorylase Kinase, domain 1"/>
    <property type="match status" value="1"/>
</dbReference>
<keyword evidence="4" id="KW-0723">Serine/threonine-protein kinase</keyword>
<dbReference type="InterPro" id="IPR003591">
    <property type="entry name" value="Leu-rich_rpt_typical-subtyp"/>
</dbReference>
<evidence type="ECO:0000256" key="17">
    <source>
        <dbReference type="ARBA" id="ARBA00023180"/>
    </source>
</evidence>
<evidence type="ECO:0000256" key="20">
    <source>
        <dbReference type="PROSITE-ProRule" id="PRU10141"/>
    </source>
</evidence>
<keyword evidence="7" id="KW-0808">Transferase</keyword>
<reference evidence="24" key="1">
    <citation type="submission" date="2013-07" db="EMBL/GenBank/DDBJ databases">
        <title>The genome of Eucalyptus grandis.</title>
        <authorList>
            <person name="Schmutz J."/>
            <person name="Hayes R."/>
            <person name="Myburg A."/>
            <person name="Tuskan G."/>
            <person name="Grattapaglia D."/>
            <person name="Rokhsar D.S."/>
        </authorList>
    </citation>
    <scope>NUCLEOTIDE SEQUENCE</scope>
    <source>
        <tissue evidence="24">Leaf extractions</tissue>
    </source>
</reference>
<dbReference type="PANTHER" id="PTHR27008">
    <property type="entry name" value="OS04G0122200 PROTEIN"/>
    <property type="match status" value="1"/>
</dbReference>
<dbReference type="InterPro" id="IPR011009">
    <property type="entry name" value="Kinase-like_dom_sf"/>
</dbReference>
<organism evidence="24">
    <name type="scientific">Eucalyptus grandis</name>
    <name type="common">Flooded gum</name>
    <dbReference type="NCBI Taxonomy" id="71139"/>
    <lineage>
        <taxon>Eukaryota</taxon>
        <taxon>Viridiplantae</taxon>
        <taxon>Streptophyta</taxon>
        <taxon>Embryophyta</taxon>
        <taxon>Tracheophyta</taxon>
        <taxon>Spermatophyta</taxon>
        <taxon>Magnoliopsida</taxon>
        <taxon>eudicotyledons</taxon>
        <taxon>Gunneridae</taxon>
        <taxon>Pentapetalae</taxon>
        <taxon>rosids</taxon>
        <taxon>malvids</taxon>
        <taxon>Myrtales</taxon>
        <taxon>Myrtaceae</taxon>
        <taxon>Myrtoideae</taxon>
        <taxon>Eucalypteae</taxon>
        <taxon>Eucalyptus</taxon>
    </lineage>
</organism>
<dbReference type="FunFam" id="3.30.200.20:FF:000432">
    <property type="entry name" value="LRR receptor-like serine/threonine-protein kinase EFR"/>
    <property type="match status" value="1"/>
</dbReference>
<dbReference type="SUPFAM" id="SSF52047">
    <property type="entry name" value="RNI-like"/>
    <property type="match status" value="1"/>
</dbReference>
<dbReference type="SUPFAM" id="SSF52058">
    <property type="entry name" value="L domain-like"/>
    <property type="match status" value="1"/>
</dbReference>
<evidence type="ECO:0000256" key="13">
    <source>
        <dbReference type="ARBA" id="ARBA00022840"/>
    </source>
</evidence>
<feature type="domain" description="Protein kinase" evidence="23">
    <location>
        <begin position="550"/>
        <end position="879"/>
    </location>
</feature>
<dbReference type="PROSITE" id="PS00108">
    <property type="entry name" value="PROTEIN_KINASE_ST"/>
    <property type="match status" value="1"/>
</dbReference>
<dbReference type="GO" id="GO:0005886">
    <property type="term" value="C:plasma membrane"/>
    <property type="evidence" value="ECO:0007669"/>
    <property type="project" value="UniProtKB-SubCell"/>
</dbReference>
<keyword evidence="17" id="KW-0325">Glycoprotein</keyword>
<dbReference type="PANTHER" id="PTHR27008:SF610">
    <property type="entry name" value="SERINE-THREONINE_TYROSINE-PROTEIN KINASE CATALYTIC DOMAIN-CONTAINING PROTEIN"/>
    <property type="match status" value="1"/>
</dbReference>
<dbReference type="Pfam" id="PF00069">
    <property type="entry name" value="Pkinase"/>
    <property type="match status" value="1"/>
</dbReference>
<comment type="subcellular location">
    <subcellularLocation>
        <location evidence="1">Cell membrane</location>
        <topology evidence="1">Single-pass membrane protein</topology>
    </subcellularLocation>
</comment>
<dbReference type="FunCoup" id="A0A059BQ25">
    <property type="interactions" value="1258"/>
</dbReference>
<evidence type="ECO:0000256" key="21">
    <source>
        <dbReference type="SAM" id="Phobius"/>
    </source>
</evidence>
<evidence type="ECO:0000256" key="4">
    <source>
        <dbReference type="ARBA" id="ARBA00022527"/>
    </source>
</evidence>